<evidence type="ECO:0000313" key="2">
    <source>
        <dbReference type="EMBL" id="SVD50834.1"/>
    </source>
</evidence>
<organism evidence="2">
    <name type="scientific">marine metagenome</name>
    <dbReference type="NCBI Taxonomy" id="408172"/>
    <lineage>
        <taxon>unclassified sequences</taxon>
        <taxon>metagenomes</taxon>
        <taxon>ecological metagenomes</taxon>
    </lineage>
</organism>
<name>A0A382VWI8_9ZZZZ</name>
<reference evidence="2" key="1">
    <citation type="submission" date="2018-05" db="EMBL/GenBank/DDBJ databases">
        <authorList>
            <person name="Lanie J.A."/>
            <person name="Ng W.-L."/>
            <person name="Kazmierczak K.M."/>
            <person name="Andrzejewski T.M."/>
            <person name="Davidsen T.M."/>
            <person name="Wayne K.J."/>
            <person name="Tettelin H."/>
            <person name="Glass J.I."/>
            <person name="Rusch D."/>
            <person name="Podicherti R."/>
            <person name="Tsui H.-C.T."/>
            <person name="Winkler M.E."/>
        </authorList>
    </citation>
    <scope>NUCLEOTIDE SEQUENCE</scope>
</reference>
<evidence type="ECO:0000256" key="1">
    <source>
        <dbReference type="SAM" id="MobiDB-lite"/>
    </source>
</evidence>
<proteinExistence type="predicted"/>
<sequence>MEGNKQETGGGGSHVRLLRDSNPTDSLD</sequence>
<gene>
    <name evidence="2" type="ORF">METZ01_LOCUS403688</name>
</gene>
<protein>
    <submittedName>
        <fullName evidence="2">Uncharacterized protein</fullName>
    </submittedName>
</protein>
<dbReference type="AlphaFoldDB" id="A0A382VWI8"/>
<dbReference type="EMBL" id="UINC01155145">
    <property type="protein sequence ID" value="SVD50834.1"/>
    <property type="molecule type" value="Genomic_DNA"/>
</dbReference>
<accession>A0A382VWI8</accession>
<feature type="region of interest" description="Disordered" evidence="1">
    <location>
        <begin position="1"/>
        <end position="28"/>
    </location>
</feature>